<proteinExistence type="predicted"/>
<gene>
    <name evidence="1" type="ORF">CLF_113573</name>
</gene>
<dbReference type="AlphaFoldDB" id="G7YMW2"/>
<evidence type="ECO:0000313" key="2">
    <source>
        <dbReference type="Proteomes" id="UP000008909"/>
    </source>
</evidence>
<dbReference type="EMBL" id="DF143880">
    <property type="protein sequence ID" value="GAA54293.1"/>
    <property type="molecule type" value="Genomic_DNA"/>
</dbReference>
<organism evidence="1 2">
    <name type="scientific">Clonorchis sinensis</name>
    <name type="common">Chinese liver fluke</name>
    <dbReference type="NCBI Taxonomy" id="79923"/>
    <lineage>
        <taxon>Eukaryota</taxon>
        <taxon>Metazoa</taxon>
        <taxon>Spiralia</taxon>
        <taxon>Lophotrochozoa</taxon>
        <taxon>Platyhelminthes</taxon>
        <taxon>Trematoda</taxon>
        <taxon>Digenea</taxon>
        <taxon>Opisthorchiida</taxon>
        <taxon>Opisthorchiata</taxon>
        <taxon>Opisthorchiidae</taxon>
        <taxon>Clonorchis</taxon>
    </lineage>
</organism>
<reference key="2">
    <citation type="submission" date="2011-10" db="EMBL/GenBank/DDBJ databases">
        <title>The genome and transcriptome sequence of Clonorchis sinensis provide insights into the carcinogenic liver fluke.</title>
        <authorList>
            <person name="Wang X."/>
            <person name="Huang Y."/>
            <person name="Chen W."/>
            <person name="Liu H."/>
            <person name="Guo L."/>
            <person name="Chen Y."/>
            <person name="Luo F."/>
            <person name="Zhou W."/>
            <person name="Sun J."/>
            <person name="Mao Q."/>
            <person name="Liang P."/>
            <person name="Zhou C."/>
            <person name="Tian Y."/>
            <person name="Men J."/>
            <person name="Lv X."/>
            <person name="Huang L."/>
            <person name="Zhou J."/>
            <person name="Hu Y."/>
            <person name="Li R."/>
            <person name="Zhang F."/>
            <person name="Lei H."/>
            <person name="Li X."/>
            <person name="Hu X."/>
            <person name="Liang C."/>
            <person name="Xu J."/>
            <person name="Wu Z."/>
            <person name="Yu X."/>
        </authorList>
    </citation>
    <scope>NUCLEOTIDE SEQUENCE</scope>
    <source>
        <strain>Henan</strain>
    </source>
</reference>
<reference evidence="1" key="1">
    <citation type="journal article" date="2011" name="Genome Biol.">
        <title>The draft genome of the carcinogenic human liver fluke Clonorchis sinensis.</title>
        <authorList>
            <person name="Wang X."/>
            <person name="Chen W."/>
            <person name="Huang Y."/>
            <person name="Sun J."/>
            <person name="Men J."/>
            <person name="Liu H."/>
            <person name="Luo F."/>
            <person name="Guo L."/>
            <person name="Lv X."/>
            <person name="Deng C."/>
            <person name="Zhou C."/>
            <person name="Fan Y."/>
            <person name="Li X."/>
            <person name="Huang L."/>
            <person name="Hu Y."/>
            <person name="Liang C."/>
            <person name="Hu X."/>
            <person name="Xu J."/>
            <person name="Yu X."/>
        </authorList>
    </citation>
    <scope>NUCLEOTIDE SEQUENCE [LARGE SCALE GENOMIC DNA]</scope>
    <source>
        <strain evidence="1">Henan</strain>
    </source>
</reference>
<evidence type="ECO:0000313" key="1">
    <source>
        <dbReference type="EMBL" id="GAA54293.1"/>
    </source>
</evidence>
<keyword evidence="2" id="KW-1185">Reference proteome</keyword>
<protein>
    <submittedName>
        <fullName evidence="1">Uncharacterized protein</fullName>
    </submittedName>
</protein>
<dbReference type="Proteomes" id="UP000008909">
    <property type="component" value="Unassembled WGS sequence"/>
</dbReference>
<name>G7YMW2_CLOSI</name>
<sequence length="121" mass="13761">MPKNELLALLFEVSGEKQASSKNFLNIRSSGKKLAGFNNVRLLSMSVKPTKISVFILRTTMKYRKNNQTGWLEKEFALNAGNIVRMQPKKISSLVFQLNDVTDSVANSHAEDFQMNRILRK</sequence>
<accession>G7YMW2</accession>